<name>A0A165QK30_9AGAM</name>
<reference evidence="1 2" key="1">
    <citation type="journal article" date="2016" name="Mol. Biol. Evol.">
        <title>Comparative Genomics of Early-Diverging Mushroom-Forming Fungi Provides Insights into the Origins of Lignocellulose Decay Capabilities.</title>
        <authorList>
            <person name="Nagy L.G."/>
            <person name="Riley R."/>
            <person name="Tritt A."/>
            <person name="Adam C."/>
            <person name="Daum C."/>
            <person name="Floudas D."/>
            <person name="Sun H."/>
            <person name="Yadav J.S."/>
            <person name="Pangilinan J."/>
            <person name="Larsson K.H."/>
            <person name="Matsuura K."/>
            <person name="Barry K."/>
            <person name="Labutti K."/>
            <person name="Kuo R."/>
            <person name="Ohm R.A."/>
            <person name="Bhattacharya S.S."/>
            <person name="Shirouzu T."/>
            <person name="Yoshinaga Y."/>
            <person name="Martin F.M."/>
            <person name="Grigoriev I.V."/>
            <person name="Hibbett D.S."/>
        </authorList>
    </citation>
    <scope>NUCLEOTIDE SEQUENCE [LARGE SCALE GENOMIC DNA]</scope>
    <source>
        <strain evidence="1 2">HHB14362 ss-1</strain>
    </source>
</reference>
<protein>
    <submittedName>
        <fullName evidence="1">Uncharacterized protein</fullName>
    </submittedName>
</protein>
<dbReference type="AlphaFoldDB" id="A0A165QK30"/>
<organism evidence="1 2">
    <name type="scientific">Neolentinus lepideus HHB14362 ss-1</name>
    <dbReference type="NCBI Taxonomy" id="1314782"/>
    <lineage>
        <taxon>Eukaryota</taxon>
        <taxon>Fungi</taxon>
        <taxon>Dikarya</taxon>
        <taxon>Basidiomycota</taxon>
        <taxon>Agaricomycotina</taxon>
        <taxon>Agaricomycetes</taxon>
        <taxon>Gloeophyllales</taxon>
        <taxon>Gloeophyllaceae</taxon>
        <taxon>Neolentinus</taxon>
    </lineage>
</organism>
<dbReference type="Proteomes" id="UP000076761">
    <property type="component" value="Unassembled WGS sequence"/>
</dbReference>
<evidence type="ECO:0000313" key="1">
    <source>
        <dbReference type="EMBL" id="KZT22529.1"/>
    </source>
</evidence>
<evidence type="ECO:0000313" key="2">
    <source>
        <dbReference type="Proteomes" id="UP000076761"/>
    </source>
</evidence>
<accession>A0A165QK30</accession>
<dbReference type="InParanoid" id="A0A165QK30"/>
<proteinExistence type="predicted"/>
<gene>
    <name evidence="1" type="ORF">NEOLEDRAFT_654050</name>
</gene>
<dbReference type="EMBL" id="KV425595">
    <property type="protein sequence ID" value="KZT22529.1"/>
    <property type="molecule type" value="Genomic_DNA"/>
</dbReference>
<keyword evidence="2" id="KW-1185">Reference proteome</keyword>
<sequence>MPRRSTSSGKSGFQQLKRVCTEIGLYPGQRCNIHGFFCTLLSLCFAVEGFTELKTWIVRSGMWARCCKAAQPVWEHPPVEYLLATDYLQGCAAYLILKVRHCSNISRTLY</sequence>